<keyword evidence="8" id="KW-1185">Reference proteome</keyword>
<feature type="compositionally biased region" description="Basic and acidic residues" evidence="5">
    <location>
        <begin position="98"/>
        <end position="109"/>
    </location>
</feature>
<feature type="compositionally biased region" description="Acidic residues" evidence="5">
    <location>
        <begin position="783"/>
        <end position="796"/>
    </location>
</feature>
<protein>
    <submittedName>
        <fullName evidence="7">FYVE, RhoGEF and PH domain-containing protein</fullName>
    </submittedName>
</protein>
<feature type="region of interest" description="Disordered" evidence="5">
    <location>
        <begin position="547"/>
        <end position="796"/>
    </location>
</feature>
<evidence type="ECO:0000256" key="2">
    <source>
        <dbReference type="ARBA" id="ARBA00022771"/>
    </source>
</evidence>
<feature type="compositionally biased region" description="Low complexity" evidence="5">
    <location>
        <begin position="196"/>
        <end position="211"/>
    </location>
</feature>
<dbReference type="CDD" id="cd00065">
    <property type="entry name" value="FYVE_like_SF"/>
    <property type="match status" value="1"/>
</dbReference>
<feature type="compositionally biased region" description="Low complexity" evidence="5">
    <location>
        <begin position="273"/>
        <end position="301"/>
    </location>
</feature>
<dbReference type="PROSITE" id="PS50178">
    <property type="entry name" value="ZF_FYVE"/>
    <property type="match status" value="1"/>
</dbReference>
<dbReference type="Gene3D" id="3.30.40.10">
    <property type="entry name" value="Zinc/RING finger domain, C3HC4 (zinc finger)"/>
    <property type="match status" value="1"/>
</dbReference>
<feature type="region of interest" description="Disordered" evidence="5">
    <location>
        <begin position="1113"/>
        <end position="1161"/>
    </location>
</feature>
<feature type="compositionally biased region" description="Gly residues" evidence="5">
    <location>
        <begin position="461"/>
        <end position="470"/>
    </location>
</feature>
<evidence type="ECO:0000313" key="7">
    <source>
        <dbReference type="EMBL" id="CBN75804.1"/>
    </source>
</evidence>
<dbReference type="Proteomes" id="UP000002630">
    <property type="component" value="Unassembled WGS sequence"/>
</dbReference>
<feature type="compositionally biased region" description="Low complexity" evidence="5">
    <location>
        <begin position="222"/>
        <end position="241"/>
    </location>
</feature>
<feature type="compositionally biased region" description="Low complexity" evidence="5">
    <location>
        <begin position="174"/>
        <end position="188"/>
    </location>
</feature>
<evidence type="ECO:0000313" key="8">
    <source>
        <dbReference type="Proteomes" id="UP000002630"/>
    </source>
</evidence>
<feature type="region of interest" description="Disordered" evidence="5">
    <location>
        <begin position="1080"/>
        <end position="1100"/>
    </location>
</feature>
<dbReference type="Pfam" id="PF01363">
    <property type="entry name" value="FYVE"/>
    <property type="match status" value="1"/>
</dbReference>
<feature type="compositionally biased region" description="Acidic residues" evidence="5">
    <location>
        <begin position="639"/>
        <end position="657"/>
    </location>
</feature>
<feature type="compositionally biased region" description="Gly residues" evidence="5">
    <location>
        <begin position="258"/>
        <end position="272"/>
    </location>
</feature>
<dbReference type="GO" id="GO:0008270">
    <property type="term" value="F:zinc ion binding"/>
    <property type="evidence" value="ECO:0007669"/>
    <property type="project" value="UniProtKB-KW"/>
</dbReference>
<organism evidence="7 8">
    <name type="scientific">Ectocarpus siliculosus</name>
    <name type="common">Brown alga</name>
    <name type="synonym">Conferva siliculosa</name>
    <dbReference type="NCBI Taxonomy" id="2880"/>
    <lineage>
        <taxon>Eukaryota</taxon>
        <taxon>Sar</taxon>
        <taxon>Stramenopiles</taxon>
        <taxon>Ochrophyta</taxon>
        <taxon>PX clade</taxon>
        <taxon>Phaeophyceae</taxon>
        <taxon>Ectocarpales</taxon>
        <taxon>Ectocarpaceae</taxon>
        <taxon>Ectocarpus</taxon>
    </lineage>
</organism>
<feature type="region of interest" description="Disordered" evidence="5">
    <location>
        <begin position="1"/>
        <end position="21"/>
    </location>
</feature>
<feature type="compositionally biased region" description="Low complexity" evidence="5">
    <location>
        <begin position="447"/>
        <end position="460"/>
    </location>
</feature>
<name>D8LGV1_ECTSI</name>
<evidence type="ECO:0000256" key="5">
    <source>
        <dbReference type="SAM" id="MobiDB-lite"/>
    </source>
</evidence>
<sequence length="1275" mass="123194">MSVEELQSIGSGDDRSRESSLASLADDLTKRSSVHHRLGFGLDRALAHLHGKLDGDGVPTAASPAAAANESGGSQFLSTAAATASGAASGFGSFRVPIQKENDSADRKLSSLAEGAGDAEDDRGQQGQPPAAAVSDAPILQARVQIPDSASNTELDRRQWLKQQSKSRRRRQQRGSVSRSSYDSEVSSLAGDDSDTSSVASTSSRLSIVSTPEISGRKWKTRQQQQQQMPQQRRSSSLRSSVGRPAATPVVGSPGSSVSGGGSSISGGGGGSRRSSWSTASMSAVGTRPRGTLTRTNSSSSLSSELSMTLLRWCAVCEAEFTQLRRPHRCRRCLEPVCAPCSPARLPVPGAGSLELKRTCKLCVGDDAAAAPLVGAAAPSRRPNAVGAAAAPSPRVARITKRRSASMGSAARAPVGILSKPVYVDTAGLNPAAAAAAASSAGPADKAAGAAVEPEEAVGVSGTGGGGGSESGTPAASFVPTGKARGTPEPKPQASGGSTPRSRFGVLSRVASVVTAGLYPAAASSSPSPAGKAGDTAAVEPEAVGVVGKDRGDGSESGMPAASSPGPADKAGDAAAVEPKAQASVDVAGGDGSENGMPAASSPGPVDKAGDAAAVEPKVEASVGVVSGKDGGESGDNAGTDDDEEEEFFLAADDVEADGGGGGATPPPRAASPLEGDRAAAPPPLLAPKGDDYGASETAGTPGAAGSPAAAAAAAAGELDAAGSSPVAPPEEDGAADAGGRGVSLRLPPTAPGSRSQAVEPTASDPLHEIFAPRENSGAYADAMEEEEEEMEEEETLALELRAAGGEGPAASAAVASEAAEDGKPAGTGLAAAAAIAEDAAVAGVDGAENASTVTAAPLADAVDSEPITVGIAAEELGDSAVAGVSSPPPVDVDVHAPLADSDVVPSIGARALAGADGAASVDPTSGASGPDEASSELGGGASGEDSLPVAVADAGVGGTADVALLGANGAAPVVGPSGDEPHDVEVPSGGVDASPSVADEPSVSVVGKASPHGKTEALGDDGVVAPPSLPGGVSTSVGGGDALPDAVVASGEVSALPDGSGATGSAPEGSTAEVVIPVTPGVDTESPDGPGSVGAAPDVSVSASPAAVAASLDATSGNSVTEAPAPGGGSAPEVSDDSAVPPASGVSGAGEGVELPGGTAVLPVDVSGGDDDNHEPSVDSTSQMAAIRDTLTTPSSVIEVSTSDPATAAAAAAADVPPGDAIATMPPGMSDVEGGDAPPVAGLAAASSAAAAVGNDEVFGSHIFLLHLLWHPGS</sequence>
<dbReference type="InterPro" id="IPR013083">
    <property type="entry name" value="Znf_RING/FYVE/PHD"/>
</dbReference>
<feature type="region of interest" description="Disordered" evidence="5">
    <location>
        <begin position="914"/>
        <end position="947"/>
    </location>
</feature>
<dbReference type="InterPro" id="IPR011011">
    <property type="entry name" value="Znf_FYVE_PHD"/>
</dbReference>
<keyword evidence="2 4" id="KW-0863">Zinc-finger</keyword>
<feature type="region of interest" description="Disordered" evidence="5">
    <location>
        <begin position="98"/>
        <end position="301"/>
    </location>
</feature>
<feature type="region of interest" description="Disordered" evidence="5">
    <location>
        <begin position="51"/>
        <end position="70"/>
    </location>
</feature>
<evidence type="ECO:0000256" key="1">
    <source>
        <dbReference type="ARBA" id="ARBA00022723"/>
    </source>
</evidence>
<keyword evidence="3" id="KW-0862">Zinc</keyword>
<feature type="region of interest" description="Disordered" evidence="5">
    <location>
        <begin position="974"/>
        <end position="1022"/>
    </location>
</feature>
<dbReference type="EMBL" id="FN649760">
    <property type="protein sequence ID" value="CBN75804.1"/>
    <property type="molecule type" value="Genomic_DNA"/>
</dbReference>
<feature type="compositionally biased region" description="Low complexity" evidence="5">
    <location>
        <begin position="695"/>
        <end position="725"/>
    </location>
</feature>
<feature type="region of interest" description="Disordered" evidence="5">
    <location>
        <begin position="447"/>
        <end position="503"/>
    </location>
</feature>
<evidence type="ECO:0000256" key="4">
    <source>
        <dbReference type="PROSITE-ProRule" id="PRU00091"/>
    </source>
</evidence>
<keyword evidence="1" id="KW-0479">Metal-binding</keyword>
<dbReference type="SUPFAM" id="SSF57903">
    <property type="entry name" value="FYVE/PHD zinc finger"/>
    <property type="match status" value="1"/>
</dbReference>
<dbReference type="AlphaFoldDB" id="D8LGV1"/>
<dbReference type="InParanoid" id="D8LGV1"/>
<dbReference type="InterPro" id="IPR017455">
    <property type="entry name" value="Znf_FYVE-rel"/>
</dbReference>
<evidence type="ECO:0000256" key="3">
    <source>
        <dbReference type="ARBA" id="ARBA00022833"/>
    </source>
</evidence>
<feature type="domain" description="FYVE-type" evidence="6">
    <location>
        <begin position="314"/>
        <end position="368"/>
    </location>
</feature>
<dbReference type="InterPro" id="IPR000306">
    <property type="entry name" value="Znf_FYVE"/>
</dbReference>
<dbReference type="OrthoDB" id="63070at2759"/>
<accession>D8LGV1</accession>
<proteinExistence type="predicted"/>
<feature type="compositionally biased region" description="Low complexity" evidence="5">
    <location>
        <begin position="565"/>
        <end position="576"/>
    </location>
</feature>
<evidence type="ECO:0000259" key="6">
    <source>
        <dbReference type="PROSITE" id="PS50178"/>
    </source>
</evidence>
<reference evidence="7 8" key="1">
    <citation type="journal article" date="2010" name="Nature">
        <title>The Ectocarpus genome and the independent evolution of multicellularity in brown algae.</title>
        <authorList>
            <person name="Cock J.M."/>
            <person name="Sterck L."/>
            <person name="Rouze P."/>
            <person name="Scornet D."/>
            <person name="Allen A.E."/>
            <person name="Amoutzias G."/>
            <person name="Anthouard V."/>
            <person name="Artiguenave F."/>
            <person name="Aury J.M."/>
            <person name="Badger J.H."/>
            <person name="Beszteri B."/>
            <person name="Billiau K."/>
            <person name="Bonnet E."/>
            <person name="Bothwell J.H."/>
            <person name="Bowler C."/>
            <person name="Boyen C."/>
            <person name="Brownlee C."/>
            <person name="Carrano C.J."/>
            <person name="Charrier B."/>
            <person name="Cho G.Y."/>
            <person name="Coelho S.M."/>
            <person name="Collen J."/>
            <person name="Corre E."/>
            <person name="Da Silva C."/>
            <person name="Delage L."/>
            <person name="Delaroque N."/>
            <person name="Dittami S.M."/>
            <person name="Doulbeau S."/>
            <person name="Elias M."/>
            <person name="Farnham G."/>
            <person name="Gachon C.M."/>
            <person name="Gschloessl B."/>
            <person name="Heesch S."/>
            <person name="Jabbari K."/>
            <person name="Jubin C."/>
            <person name="Kawai H."/>
            <person name="Kimura K."/>
            <person name="Kloareg B."/>
            <person name="Kupper F.C."/>
            <person name="Lang D."/>
            <person name="Le Bail A."/>
            <person name="Leblanc C."/>
            <person name="Lerouge P."/>
            <person name="Lohr M."/>
            <person name="Lopez P.J."/>
            <person name="Martens C."/>
            <person name="Maumus F."/>
            <person name="Michel G."/>
            <person name="Miranda-Saavedra D."/>
            <person name="Morales J."/>
            <person name="Moreau H."/>
            <person name="Motomura T."/>
            <person name="Nagasato C."/>
            <person name="Napoli C.A."/>
            <person name="Nelson D.R."/>
            <person name="Nyvall-Collen P."/>
            <person name="Peters A.F."/>
            <person name="Pommier C."/>
            <person name="Potin P."/>
            <person name="Poulain J."/>
            <person name="Quesneville H."/>
            <person name="Read B."/>
            <person name="Rensing S.A."/>
            <person name="Ritter A."/>
            <person name="Rousvoal S."/>
            <person name="Samanta M."/>
            <person name="Samson G."/>
            <person name="Schroeder D.C."/>
            <person name="Segurens B."/>
            <person name="Strittmatter M."/>
            <person name="Tonon T."/>
            <person name="Tregear J.W."/>
            <person name="Valentin K."/>
            <person name="von Dassow P."/>
            <person name="Yamagishi T."/>
            <person name="Van de Peer Y."/>
            <person name="Wincker P."/>
        </authorList>
    </citation>
    <scope>NUCLEOTIDE SEQUENCE [LARGE SCALE GENOMIC DNA]</scope>
    <source>
        <strain evidence="8">Ec32 / CCAP1310/4</strain>
    </source>
</reference>
<gene>
    <name evidence="7" type="ORF">Esi_0181_0041</name>
</gene>